<dbReference type="SUPFAM" id="SSF109604">
    <property type="entry name" value="HD-domain/PDEase-like"/>
    <property type="match status" value="1"/>
</dbReference>
<reference evidence="2" key="1">
    <citation type="submission" date="2021-10" db="EMBL/GenBank/DDBJ databases">
        <title>The complete genome sequence of Leeia sp. TBRC 13508.</title>
        <authorList>
            <person name="Charoenyingcharoen P."/>
            <person name="Yukphan P."/>
        </authorList>
    </citation>
    <scope>NUCLEOTIDE SEQUENCE</scope>
    <source>
        <strain evidence="2">TBRC 13508</strain>
    </source>
</reference>
<dbReference type="InterPro" id="IPR003607">
    <property type="entry name" value="HD/PDEase_dom"/>
</dbReference>
<sequence>MKQSRDLLLSLYSLAMVVEARDAYTGGHLWRVSRFSHLLAKTAGLSDKESALIALGGFLHDLGKVGVPDAILNKRDKLTDEEYAVIKNHPQIGADLLTNHPLANLAMDAVFMHHETPDGKGYPQGLSKEAIPTVAKIVGITDAFDAMTSSRPYRQGMPITRAMQIIGENLGTQFDADLGRVFIQLAETDALTHIVGHSEPGIPLQSCNMCGPIIPVRRRSKQGDAVYCPSCTSEYSVNRTGSELSLTPTGKQVRAAALKHEVDIDLIGELLSEVSPYVFIEQRTGNWLSRMFS</sequence>
<accession>A0ABS8D4I3</accession>
<dbReference type="PROSITE" id="PS51832">
    <property type="entry name" value="HD_GYP"/>
    <property type="match status" value="1"/>
</dbReference>
<evidence type="ECO:0000313" key="3">
    <source>
        <dbReference type="Proteomes" id="UP001165395"/>
    </source>
</evidence>
<feature type="domain" description="HD-GYP" evidence="1">
    <location>
        <begin position="3"/>
        <end position="198"/>
    </location>
</feature>
<protein>
    <submittedName>
        <fullName evidence="2">HD-GYP domain-containing protein</fullName>
    </submittedName>
</protein>
<dbReference type="PANTHER" id="PTHR43155:SF2">
    <property type="entry name" value="CYCLIC DI-GMP PHOSPHODIESTERASE PA4108"/>
    <property type="match status" value="1"/>
</dbReference>
<dbReference type="RefSeq" id="WP_227179046.1">
    <property type="nucleotide sequence ID" value="NZ_JAJBZT010000002.1"/>
</dbReference>
<evidence type="ECO:0000259" key="1">
    <source>
        <dbReference type="PROSITE" id="PS51832"/>
    </source>
</evidence>
<dbReference type="InterPro" id="IPR037522">
    <property type="entry name" value="HD_GYP_dom"/>
</dbReference>
<comment type="caution">
    <text evidence="2">The sequence shown here is derived from an EMBL/GenBank/DDBJ whole genome shotgun (WGS) entry which is preliminary data.</text>
</comment>
<proteinExistence type="predicted"/>
<name>A0ABS8D4I3_9NEIS</name>
<gene>
    <name evidence="2" type="ORF">LIN78_04840</name>
</gene>
<dbReference type="Gene3D" id="1.10.3210.10">
    <property type="entry name" value="Hypothetical protein af1432"/>
    <property type="match status" value="1"/>
</dbReference>
<keyword evidence="3" id="KW-1185">Reference proteome</keyword>
<organism evidence="2 3">
    <name type="scientific">Leeia speluncae</name>
    <dbReference type="NCBI Taxonomy" id="2884804"/>
    <lineage>
        <taxon>Bacteria</taxon>
        <taxon>Pseudomonadati</taxon>
        <taxon>Pseudomonadota</taxon>
        <taxon>Betaproteobacteria</taxon>
        <taxon>Neisseriales</taxon>
        <taxon>Leeiaceae</taxon>
        <taxon>Leeia</taxon>
    </lineage>
</organism>
<dbReference type="EMBL" id="JAJBZT010000002">
    <property type="protein sequence ID" value="MCB6182876.1"/>
    <property type="molecule type" value="Genomic_DNA"/>
</dbReference>
<dbReference type="Pfam" id="PF13487">
    <property type="entry name" value="HD_5"/>
    <property type="match status" value="1"/>
</dbReference>
<evidence type="ECO:0000313" key="2">
    <source>
        <dbReference type="EMBL" id="MCB6182876.1"/>
    </source>
</evidence>
<dbReference type="SMART" id="SM00471">
    <property type="entry name" value="HDc"/>
    <property type="match status" value="1"/>
</dbReference>
<dbReference type="PANTHER" id="PTHR43155">
    <property type="entry name" value="CYCLIC DI-GMP PHOSPHODIESTERASE PA4108-RELATED"/>
    <property type="match status" value="1"/>
</dbReference>
<dbReference type="Proteomes" id="UP001165395">
    <property type="component" value="Unassembled WGS sequence"/>
</dbReference>
<dbReference type="CDD" id="cd00077">
    <property type="entry name" value="HDc"/>
    <property type="match status" value="1"/>
</dbReference>